<dbReference type="EMBL" id="CT573071">
    <property type="protein sequence ID" value="CAJ74211.1"/>
    <property type="molecule type" value="Genomic_DNA"/>
</dbReference>
<dbReference type="EMBL" id="CP049055">
    <property type="protein sequence ID" value="QII11307.1"/>
    <property type="molecule type" value="Genomic_DNA"/>
</dbReference>
<evidence type="ECO:0000313" key="3">
    <source>
        <dbReference type="Proteomes" id="UP000501926"/>
    </source>
</evidence>
<reference evidence="1" key="2">
    <citation type="submission" date="2006-01" db="EMBL/GenBank/DDBJ databases">
        <authorList>
            <person name="Genoscope"/>
        </authorList>
    </citation>
    <scope>NUCLEOTIDE SEQUENCE</scope>
</reference>
<reference evidence="2 3" key="3">
    <citation type="submission" date="2020-02" db="EMBL/GenBank/DDBJ databases">
        <title>Newly sequenced genome of strain CSTR1 showed variability in Candidatus Kuenenia stuttgartiensis genomes.</title>
        <authorList>
            <person name="Ding C."/>
            <person name="Adrian L."/>
        </authorList>
    </citation>
    <scope>NUCLEOTIDE SEQUENCE [LARGE SCALE GENOMIC DNA]</scope>
    <source>
        <strain evidence="2 3">CSTR1</strain>
    </source>
</reference>
<protein>
    <submittedName>
        <fullName evidence="1">Uncharacterized protein</fullName>
    </submittedName>
</protein>
<reference evidence="1" key="1">
    <citation type="journal article" date="2006" name="Nature">
        <title>Deciphering the evolution and metabolism of an anammox bacterium from a community genome.</title>
        <authorList>
            <person name="Strous M."/>
            <person name="Pelletier E."/>
            <person name="Mangenot S."/>
            <person name="Rattei T."/>
            <person name="Lehner A."/>
            <person name="Taylor M.W."/>
            <person name="Horn M."/>
            <person name="Daims H."/>
            <person name="Bartol-Mavel D."/>
            <person name="Wincker P."/>
            <person name="Barbe V."/>
            <person name="Fonknechten N."/>
            <person name="Vallenet D."/>
            <person name="Segurens B."/>
            <person name="Schenowitz-Truong C."/>
            <person name="Medigue C."/>
            <person name="Collingro A."/>
            <person name="Snel B."/>
            <person name="Dutilh B.E."/>
            <person name="OpDenCamp H.J.M."/>
            <person name="vanDerDrift C."/>
            <person name="Cirpus I."/>
            <person name="vanDePas-Schoonen K.T."/>
            <person name="Harhangi H.R."/>
            <person name="vanNiftrik L."/>
            <person name="Schmid M."/>
            <person name="Keltjens J."/>
            <person name="vanDeVossenberg J."/>
            <person name="Kartal B."/>
            <person name="Meier H."/>
            <person name="Frishman D."/>
            <person name="Huynen M.A."/>
            <person name="Mewes H."/>
            <person name="Weissenbach J."/>
            <person name="Jetten M.S.M."/>
            <person name="Wagner M."/>
            <person name="LePaslier D."/>
        </authorList>
    </citation>
    <scope>NUCLEOTIDE SEQUENCE</scope>
</reference>
<name>Q1Q2H7_KUEST</name>
<accession>Q1Q2H7</accession>
<dbReference type="AlphaFoldDB" id="Q1Q2H7"/>
<gene>
    <name evidence="2" type="ORF">KsCSTR_19280</name>
    <name evidence="1" type="ORF">kuste3449</name>
</gene>
<organism evidence="1">
    <name type="scientific">Kuenenia stuttgartiensis</name>
    <dbReference type="NCBI Taxonomy" id="174633"/>
    <lineage>
        <taxon>Bacteria</taxon>
        <taxon>Pseudomonadati</taxon>
        <taxon>Planctomycetota</taxon>
        <taxon>Candidatus Brocadiia</taxon>
        <taxon>Candidatus Brocadiales</taxon>
        <taxon>Candidatus Brocadiaceae</taxon>
        <taxon>Candidatus Kuenenia</taxon>
    </lineage>
</organism>
<dbReference type="Proteomes" id="UP000501926">
    <property type="component" value="Chromosome"/>
</dbReference>
<evidence type="ECO:0000313" key="1">
    <source>
        <dbReference type="EMBL" id="CAJ74211.1"/>
    </source>
</evidence>
<sequence length="58" mass="7005">MLIFALFILMASLCDMRYRYLLHYIAFQIKWNLQTYQLEKHCAVMHIERFSGGGEKMM</sequence>
<proteinExistence type="predicted"/>
<evidence type="ECO:0000313" key="2">
    <source>
        <dbReference type="EMBL" id="QII11307.1"/>
    </source>
</evidence>